<evidence type="ECO:0000313" key="2">
    <source>
        <dbReference type="EMBL" id="KAK1839819.1"/>
    </source>
</evidence>
<feature type="compositionally biased region" description="Basic and acidic residues" evidence="1">
    <location>
        <begin position="1"/>
        <end position="12"/>
    </location>
</feature>
<dbReference type="EMBL" id="JAQOWY010000624">
    <property type="protein sequence ID" value="KAK1839819.1"/>
    <property type="molecule type" value="Genomic_DNA"/>
</dbReference>
<feature type="compositionally biased region" description="Polar residues" evidence="1">
    <location>
        <begin position="60"/>
        <end position="73"/>
    </location>
</feature>
<evidence type="ECO:0000313" key="3">
    <source>
        <dbReference type="Proteomes" id="UP001243330"/>
    </source>
</evidence>
<reference evidence="2" key="1">
    <citation type="submission" date="2023-01" db="EMBL/GenBank/DDBJ databases">
        <title>Colletotrichum chrysophilum M932 genome sequence.</title>
        <authorList>
            <person name="Baroncelli R."/>
        </authorList>
    </citation>
    <scope>NUCLEOTIDE SEQUENCE</scope>
    <source>
        <strain evidence="2">M932</strain>
    </source>
</reference>
<feature type="region of interest" description="Disordered" evidence="1">
    <location>
        <begin position="1"/>
        <end position="27"/>
    </location>
</feature>
<name>A0AAD9E6S3_9PEZI</name>
<keyword evidence="3" id="KW-1185">Reference proteome</keyword>
<comment type="caution">
    <text evidence="2">The sequence shown here is derived from an EMBL/GenBank/DDBJ whole genome shotgun (WGS) entry which is preliminary data.</text>
</comment>
<sequence length="128" mass="14611">MNDQDKRDEERHVRRQRSRPSDRSQLCDVMSTALHSTVAMTNAQYPKRRAVLPLRRPKTPFSTLSPRQHGKGNSDSALLVWIDVTHQAQAIQRHLRQEMQVNIQTYLQDPGIAPTTAAVMSADIIRDV</sequence>
<gene>
    <name evidence="2" type="ORF">CCHR01_17549</name>
</gene>
<evidence type="ECO:0000256" key="1">
    <source>
        <dbReference type="SAM" id="MobiDB-lite"/>
    </source>
</evidence>
<feature type="compositionally biased region" description="Basic residues" evidence="1">
    <location>
        <begin position="49"/>
        <end position="58"/>
    </location>
</feature>
<organism evidence="2 3">
    <name type="scientific">Colletotrichum chrysophilum</name>
    <dbReference type="NCBI Taxonomy" id="1836956"/>
    <lineage>
        <taxon>Eukaryota</taxon>
        <taxon>Fungi</taxon>
        <taxon>Dikarya</taxon>
        <taxon>Ascomycota</taxon>
        <taxon>Pezizomycotina</taxon>
        <taxon>Sordariomycetes</taxon>
        <taxon>Hypocreomycetidae</taxon>
        <taxon>Glomerellales</taxon>
        <taxon>Glomerellaceae</taxon>
        <taxon>Colletotrichum</taxon>
        <taxon>Colletotrichum gloeosporioides species complex</taxon>
    </lineage>
</organism>
<protein>
    <submittedName>
        <fullName evidence="2">Uncharacterized protein</fullName>
    </submittedName>
</protein>
<dbReference type="Proteomes" id="UP001243330">
    <property type="component" value="Unassembled WGS sequence"/>
</dbReference>
<proteinExistence type="predicted"/>
<accession>A0AAD9E6S3</accession>
<feature type="region of interest" description="Disordered" evidence="1">
    <location>
        <begin position="49"/>
        <end position="73"/>
    </location>
</feature>
<dbReference type="AlphaFoldDB" id="A0AAD9E6S3"/>